<gene>
    <name evidence="10" type="ORF">MUCCIDRAFT_115084</name>
</gene>
<comment type="subcellular location">
    <subcellularLocation>
        <location evidence="1">Nucleus</location>
    </subcellularLocation>
</comment>
<dbReference type="AlphaFoldDB" id="A0A168HIY1"/>
<keyword evidence="4 7" id="KW-0863">Zinc-finger</keyword>
<keyword evidence="5" id="KW-0862">Zinc</keyword>
<evidence type="ECO:0000313" key="10">
    <source>
        <dbReference type="EMBL" id="OAC98841.1"/>
    </source>
</evidence>
<evidence type="ECO:0000256" key="6">
    <source>
        <dbReference type="ARBA" id="ARBA00023242"/>
    </source>
</evidence>
<dbReference type="EMBL" id="AMYB01000009">
    <property type="protein sequence ID" value="OAC98841.1"/>
    <property type="molecule type" value="Genomic_DNA"/>
</dbReference>
<organism evidence="10 11">
    <name type="scientific">Mucor lusitanicus CBS 277.49</name>
    <dbReference type="NCBI Taxonomy" id="747725"/>
    <lineage>
        <taxon>Eukaryota</taxon>
        <taxon>Fungi</taxon>
        <taxon>Fungi incertae sedis</taxon>
        <taxon>Mucoromycota</taxon>
        <taxon>Mucoromycotina</taxon>
        <taxon>Mucoromycetes</taxon>
        <taxon>Mucorales</taxon>
        <taxon>Mucorineae</taxon>
        <taxon>Mucoraceae</taxon>
        <taxon>Mucor</taxon>
    </lineage>
</organism>
<evidence type="ECO:0000256" key="4">
    <source>
        <dbReference type="ARBA" id="ARBA00022771"/>
    </source>
</evidence>
<evidence type="ECO:0000259" key="9">
    <source>
        <dbReference type="PROSITE" id="PS50157"/>
    </source>
</evidence>
<dbReference type="GO" id="GO:0005634">
    <property type="term" value="C:nucleus"/>
    <property type="evidence" value="ECO:0007669"/>
    <property type="project" value="UniProtKB-SubCell"/>
</dbReference>
<feature type="compositionally biased region" description="Basic and acidic residues" evidence="8">
    <location>
        <begin position="71"/>
        <end position="80"/>
    </location>
</feature>
<evidence type="ECO:0000256" key="7">
    <source>
        <dbReference type="PROSITE-ProRule" id="PRU00042"/>
    </source>
</evidence>
<sequence length="421" mass="48952">MKYPKAKIVIKSKRLSQHHALSAIPDTSSASIKDNNEYASERLIQPKMESSNNRVKPIIGSSSSSKSNKSKNPDMPRNVRFDLKNDDADIVQPTNNRSLRYYCELCDENTQTYRKHLKHHFLFHAMKATRKKLVHFWLEPDVSDHNNRCRACERSYSTAVEYRCHLRNVHCMPIEDAVGGRPKKTPSLSNNQASAPAFGLDLDDINLYCRPCNKIFQNRQKYRLHRASKHDEILIKHPDVLPEWNDPTGYCRSCEHTFSSRDAFHRHCKVDHKMDASGQLLDVKQQQLPDPLDPNFHCSACDIRFKDRKSYRRHCRYQHAMDLAPAHVGPNANDSLLPDVHDKNHHCKPCDKTFPTKISYWRHIRSFHHVKTKALSKATLPDVNDPNNYCCSCDKTYKKRQLFNNHLRKVHSLKTPIKKTQ</sequence>
<dbReference type="Gene3D" id="3.30.160.60">
    <property type="entry name" value="Classic Zinc Finger"/>
    <property type="match status" value="1"/>
</dbReference>
<name>A0A168HIY1_MUCCL</name>
<evidence type="ECO:0000256" key="5">
    <source>
        <dbReference type="ARBA" id="ARBA00022833"/>
    </source>
</evidence>
<keyword evidence="3" id="KW-0677">Repeat</keyword>
<reference evidence="10 11" key="1">
    <citation type="submission" date="2015-06" db="EMBL/GenBank/DDBJ databases">
        <title>Expansion of signal transduction pathways in fungi by whole-genome duplication.</title>
        <authorList>
            <consortium name="DOE Joint Genome Institute"/>
            <person name="Corrochano L.M."/>
            <person name="Kuo A."/>
            <person name="Marcet-Houben M."/>
            <person name="Polaino S."/>
            <person name="Salamov A."/>
            <person name="Villalobos J.M."/>
            <person name="Alvarez M.I."/>
            <person name="Avalos J."/>
            <person name="Benito E.P."/>
            <person name="Benoit I."/>
            <person name="Burger G."/>
            <person name="Camino L.P."/>
            <person name="Canovas D."/>
            <person name="Cerda-Olmedo E."/>
            <person name="Cheng J.-F."/>
            <person name="Dominguez A."/>
            <person name="Elias M."/>
            <person name="Eslava A.P."/>
            <person name="Glaser F."/>
            <person name="Grimwood J."/>
            <person name="Gutierrez G."/>
            <person name="Heitman J."/>
            <person name="Henrissat B."/>
            <person name="Iturriaga E.A."/>
            <person name="Lang B.F."/>
            <person name="Lavin J.L."/>
            <person name="Lee S."/>
            <person name="Li W."/>
            <person name="Lindquist E."/>
            <person name="Lopez-Garcia S."/>
            <person name="Luque E.M."/>
            <person name="Marcos A.T."/>
            <person name="Martin J."/>
            <person name="Mccluskey K."/>
            <person name="Medina H.R."/>
            <person name="Miralles-Duran A."/>
            <person name="Miyazaki A."/>
            <person name="Munoz-Torres E."/>
            <person name="Oguiza J.A."/>
            <person name="Ohm R."/>
            <person name="Olmedo M."/>
            <person name="Orejas M."/>
            <person name="Ortiz-Castellanos L."/>
            <person name="Pisabarro A.G."/>
            <person name="Rodriguez-Romero J."/>
            <person name="Ruiz-Herrera J."/>
            <person name="Ruiz-Vazquez R."/>
            <person name="Sanz C."/>
            <person name="Schackwitz W."/>
            <person name="Schmutz J."/>
            <person name="Shahriari M."/>
            <person name="Shelest E."/>
            <person name="Silva-Franco F."/>
            <person name="Soanes D."/>
            <person name="Syed K."/>
            <person name="Tagua V.G."/>
            <person name="Talbot N.J."/>
            <person name="Thon M."/>
            <person name="De Vries R.P."/>
            <person name="Wiebenga A."/>
            <person name="Yadav J.S."/>
            <person name="Braun E.L."/>
            <person name="Baker S."/>
            <person name="Garre V."/>
            <person name="Horwitz B."/>
            <person name="Torres-Martinez S."/>
            <person name="Idnurm A."/>
            <person name="Herrera-Estrella A."/>
            <person name="Gabaldon T."/>
            <person name="Grigoriev I.V."/>
        </authorList>
    </citation>
    <scope>NUCLEOTIDE SEQUENCE [LARGE SCALE GENOMIC DNA]</scope>
    <source>
        <strain evidence="10 11">CBS 277.49</strain>
    </source>
</reference>
<keyword evidence="6" id="KW-0539">Nucleus</keyword>
<dbReference type="Proteomes" id="UP000077051">
    <property type="component" value="Unassembled WGS sequence"/>
</dbReference>
<evidence type="ECO:0000256" key="1">
    <source>
        <dbReference type="ARBA" id="ARBA00004123"/>
    </source>
</evidence>
<dbReference type="PROSITE" id="PS50157">
    <property type="entry name" value="ZINC_FINGER_C2H2_2"/>
    <property type="match status" value="3"/>
</dbReference>
<dbReference type="Pfam" id="PF12874">
    <property type="entry name" value="zf-met"/>
    <property type="match status" value="1"/>
</dbReference>
<comment type="caution">
    <text evidence="10">The sequence shown here is derived from an EMBL/GenBank/DDBJ whole genome shotgun (WGS) entry which is preliminary data.</text>
</comment>
<dbReference type="STRING" id="747725.A0A168HIY1"/>
<accession>A0A168HIY1</accession>
<evidence type="ECO:0000256" key="2">
    <source>
        <dbReference type="ARBA" id="ARBA00022723"/>
    </source>
</evidence>
<dbReference type="SMART" id="SM00355">
    <property type="entry name" value="ZnF_C2H2"/>
    <property type="match status" value="7"/>
</dbReference>
<feature type="domain" description="C2H2-type" evidence="9">
    <location>
        <begin position="388"/>
        <end position="416"/>
    </location>
</feature>
<dbReference type="PANTHER" id="PTHR24406">
    <property type="entry name" value="TRANSCRIPTIONAL REPRESSOR CTCFL-RELATED"/>
    <property type="match status" value="1"/>
</dbReference>
<dbReference type="InterPro" id="IPR013087">
    <property type="entry name" value="Znf_C2H2_type"/>
</dbReference>
<keyword evidence="2" id="KW-0479">Metal-binding</keyword>
<feature type="region of interest" description="Disordered" evidence="8">
    <location>
        <begin position="45"/>
        <end position="80"/>
    </location>
</feature>
<feature type="domain" description="C2H2-type" evidence="9">
    <location>
        <begin position="345"/>
        <end position="374"/>
    </location>
</feature>
<protein>
    <submittedName>
        <fullName evidence="10">C2H2-type zinc finger transcription factor</fullName>
    </submittedName>
</protein>
<dbReference type="GO" id="GO:0008270">
    <property type="term" value="F:zinc ion binding"/>
    <property type="evidence" value="ECO:0007669"/>
    <property type="project" value="UniProtKB-KW"/>
</dbReference>
<dbReference type="VEuPathDB" id="FungiDB:MUCCIDRAFT_115084"/>
<dbReference type="InterPro" id="IPR050888">
    <property type="entry name" value="ZnF_C2H2-type_TF"/>
</dbReference>
<evidence type="ECO:0000256" key="8">
    <source>
        <dbReference type="SAM" id="MobiDB-lite"/>
    </source>
</evidence>
<dbReference type="PROSITE" id="PS00028">
    <property type="entry name" value="ZINC_FINGER_C2H2_1"/>
    <property type="match status" value="6"/>
</dbReference>
<evidence type="ECO:0000313" key="11">
    <source>
        <dbReference type="Proteomes" id="UP000077051"/>
    </source>
</evidence>
<keyword evidence="11" id="KW-1185">Reference proteome</keyword>
<feature type="domain" description="C2H2-type" evidence="9">
    <location>
        <begin position="296"/>
        <end position="324"/>
    </location>
</feature>
<dbReference type="OrthoDB" id="1405595at2759"/>
<evidence type="ECO:0000256" key="3">
    <source>
        <dbReference type="ARBA" id="ARBA00022737"/>
    </source>
</evidence>
<proteinExistence type="predicted"/>